<reference evidence="3" key="1">
    <citation type="journal article" date="2019" name="Int. J. Syst. Evol. Microbiol.">
        <title>The Global Catalogue of Microorganisms (GCM) 10K type strain sequencing project: providing services to taxonomists for standard genome sequencing and annotation.</title>
        <authorList>
            <consortium name="The Broad Institute Genomics Platform"/>
            <consortium name="The Broad Institute Genome Sequencing Center for Infectious Disease"/>
            <person name="Wu L."/>
            <person name="Ma J."/>
        </authorList>
    </citation>
    <scope>NUCLEOTIDE SEQUENCE [LARGE SCALE GENOMIC DNA]</scope>
    <source>
        <strain evidence="3">TISTR 1827</strain>
    </source>
</reference>
<dbReference type="CDD" id="cd00063">
    <property type="entry name" value="FN3"/>
    <property type="match status" value="2"/>
</dbReference>
<dbReference type="CDD" id="cd10318">
    <property type="entry name" value="RGL11"/>
    <property type="match status" value="1"/>
</dbReference>
<dbReference type="InterPro" id="IPR003961">
    <property type="entry name" value="FN3_dom"/>
</dbReference>
<sequence length="1756" mass="188301">MVVTKLRNRRSIFIALVLLLVFSITLPGLSFGAAAASAAETPAAPAAPEDLAVTAVTSESVSLGWSTVTEAVYYFVYRNDGGGSELLGQTEQSAYTDTDVAAGGSYDYYVSAVGGNGMESELAGPATVAEIPAAAAPDAPAALPEGDIVRFDFGPGALADGYIRVDASTSYSGQLKYGFADTSAVTEQDRGIADPIKSDFAVPQNTSFLVDLPNGDYTVSLIAGDPAGATNIAIKAENIQKVQNTSKAAGQYLEMDFEIALVDGQLNLDFTGTAPNINSLVLSKQEERTAGEQPTVYIAGDSTVQTYDPYWKPEAGWGQMIAKYFTDDVVFDNRAIGGRSSKSFINEGRLDEILRAIKPGDYFLVQFGHNDATISIPERYASPADYKNYLKTYINGARQRGATPILVTPVGRRDYNADTGKFNVSFPEYVQAMKEVAAELDVKLVDLSSLSVAYYDSIGPEGTLSVFLHVEAGIYAAFPNGSTDNTHFQEYGAIQIARLVAGGIRELGLPLSDFVQEIEPPSAVPPKPAGVTAGSISNAGAVLKWTAVDTADIYRIYRKPASEPETAYKMIGTSTVPTITLGGLSEGVTYTVRVTAVNGLGESEPSDEVAITTKTAQYRYDFGPVGAPVAEGYTEVTRNTLYTPELGYGLASSAGMADRDRGSATDDLRRDFVIYFGGSYEFKVDLPNGYYSVKTYTGDWLGSTRTNVNIEGTDYGTVSSGRGSIAEKLFNSIAVKDGQMNLVFSGTTAHLNGLEITPLLLAPANLKLDQLKLDTDPVSAELSWTGVSGASLYRVYRQAAVETGPAQLGVTANTSFTDTTADIGLEYVYTVTALDGAGFESVASNGLSVSMADPNVPLAAAPTGLSLQSVHKNDATFTWNEVPEALLYYVYRAEKPNGPYELIGKTKETIYTDASILTTIPYYYKVASVNAGGISEQSEALVTEAVTTLYREMEQLDRAPVAVKTDAGVYIGWRMLGLDPDSISFNVYRDGKKLNSRPVESSTNYVDGGGTEASKYKITSVINGVEKDATGEFGVWQRQYLSVPLQKPADDYTKDGQPYSYNAGDASVGDLDGDGTYEIVLLWSPSNQKDNSQSGYTGLVYMDAYKLDGTRLWRINLGPNIRAGAHYSPFIVYDLDGDGRAEIALKTADGTIDGQGKTIGNASADYRNSSGYVLLGNEYLTVFDGETGGAISTVSYDPPRGDVSAWGDSYGNRVDRFLAGVAYLDGEHPSVVFSRGYYTRTVIAAYSFKDGELTKKWRFDTNDEGNGGYVGQGNHNLSVGDVDGDGKDEVLFGALAIDDDGEALYSTNLGHGDAMHFGDLDPAHPGLEVFGVHEHAGAEYGMELHDAATGDILWGVYTGKDTGRGLSADVDPNYPGEEMWSSTITSEQHVPITGLYSAKGELINTSIPSSTNFAIWWDADPLRELLDHGWDSSAGSGTGKIDKWDYANGTTVNLLTAEGTSSNNHTKGNPSLQADLFGDWREEAVWRSADSSELRIYTTVDPTDIRIRTLMHDPVYRLGVAWQNVGYNQPPHPSFYLGDGMEQPAGPHIRYAGVTAEPEEPVKAAKAPAKPVLSSDNGYDTGLMDGDYNITMNLWWGDNGTSYKLYENGVPVDTVKLTDDTPSAQTAATRLTGKPNGTYVYTCEISNTHGTTACDPLTVQVKDALPAKPALSSDNWDGDGSYKVTANLWWGTNADVYRLYENGVLIDTQTLTADTPNGQSAFTEITGRAAGSYTYKVELENGSGVTESDSLTVTVK</sequence>
<dbReference type="SUPFAM" id="SSF49265">
    <property type="entry name" value="Fibronectin type III"/>
    <property type="match status" value="3"/>
</dbReference>
<dbReference type="InterPro" id="IPR049366">
    <property type="entry name" value="RGL11_C"/>
</dbReference>
<dbReference type="InterPro" id="IPR001087">
    <property type="entry name" value="GDSL"/>
</dbReference>
<dbReference type="PANTHER" id="PTHR43118">
    <property type="entry name" value="RHAMNOGALACTURONAN LYASE (EUROFUNG)"/>
    <property type="match status" value="1"/>
</dbReference>
<dbReference type="CDD" id="cd01821">
    <property type="entry name" value="Rhamnogalacturan_acetylesterase_like"/>
    <property type="match status" value="1"/>
</dbReference>
<dbReference type="InterPro" id="IPR037459">
    <property type="entry name" value="RhgT-like"/>
</dbReference>
<protein>
    <submittedName>
        <fullName evidence="2">Fibronectin type III domain-containing protein</fullName>
    </submittedName>
</protein>
<dbReference type="Pfam" id="PF21254">
    <property type="entry name" value="AGA-YXIM_GBD"/>
    <property type="match status" value="2"/>
</dbReference>
<gene>
    <name evidence="2" type="ORF">ACFSW5_15490</name>
</gene>
<dbReference type="Pfam" id="PF00041">
    <property type="entry name" value="fn3"/>
    <property type="match status" value="1"/>
</dbReference>
<dbReference type="InterPro" id="IPR041624">
    <property type="entry name" value="RGI_lyase"/>
</dbReference>
<dbReference type="InterPro" id="IPR049033">
    <property type="entry name" value="AGA-YXIM_GBD"/>
</dbReference>
<dbReference type="Gene3D" id="2.60.40.10">
    <property type="entry name" value="Immunoglobulins"/>
    <property type="match status" value="7"/>
</dbReference>
<dbReference type="SUPFAM" id="SSF81296">
    <property type="entry name" value="E set domains"/>
    <property type="match status" value="2"/>
</dbReference>
<keyword evidence="3" id="KW-1185">Reference proteome</keyword>
<dbReference type="Pfam" id="PF21348">
    <property type="entry name" value="RGL11_C"/>
    <property type="match status" value="1"/>
</dbReference>
<dbReference type="PROSITE" id="PS50853">
    <property type="entry name" value="FN3"/>
    <property type="match status" value="4"/>
</dbReference>
<comment type="caution">
    <text evidence="2">The sequence shown here is derived from an EMBL/GenBank/DDBJ whole genome shotgun (WGS) entry which is preliminary data.</text>
</comment>
<evidence type="ECO:0000313" key="2">
    <source>
        <dbReference type="EMBL" id="MFD2661656.1"/>
    </source>
</evidence>
<organism evidence="2 3">
    <name type="scientific">Paenibacillus thailandensis</name>
    <dbReference type="NCBI Taxonomy" id="393250"/>
    <lineage>
        <taxon>Bacteria</taxon>
        <taxon>Bacillati</taxon>
        <taxon>Bacillota</taxon>
        <taxon>Bacilli</taxon>
        <taxon>Bacillales</taxon>
        <taxon>Paenibacillaceae</taxon>
        <taxon>Paenibacillus</taxon>
    </lineage>
</organism>
<dbReference type="InterPro" id="IPR013783">
    <property type="entry name" value="Ig-like_fold"/>
</dbReference>
<proteinExistence type="predicted"/>
<dbReference type="InterPro" id="IPR036514">
    <property type="entry name" value="SGNH_hydro_sf"/>
</dbReference>
<dbReference type="RefSeq" id="WP_379274789.1">
    <property type="nucleotide sequence ID" value="NZ_JBHUGT010000012.1"/>
</dbReference>
<feature type="domain" description="Fibronectin type-III" evidence="1">
    <location>
        <begin position="47"/>
        <end position="134"/>
    </location>
</feature>
<feature type="domain" description="Fibronectin type-III" evidence="1">
    <location>
        <begin position="861"/>
        <end position="951"/>
    </location>
</feature>
<dbReference type="SUPFAM" id="SSF52266">
    <property type="entry name" value="SGNH hydrolase"/>
    <property type="match status" value="1"/>
</dbReference>
<name>A0ABW5QYV9_9BACL</name>
<dbReference type="Pfam" id="PF00657">
    <property type="entry name" value="Lipase_GDSL"/>
    <property type="match status" value="1"/>
</dbReference>
<dbReference type="InterPro" id="IPR014756">
    <property type="entry name" value="Ig_E-set"/>
</dbReference>
<accession>A0ABW5QYV9</accession>
<dbReference type="Gene3D" id="3.40.50.1110">
    <property type="entry name" value="SGNH hydrolase"/>
    <property type="match status" value="1"/>
</dbReference>
<evidence type="ECO:0000259" key="1">
    <source>
        <dbReference type="PROSITE" id="PS50853"/>
    </source>
</evidence>
<feature type="domain" description="Fibronectin type-III" evidence="1">
    <location>
        <begin position="762"/>
        <end position="854"/>
    </location>
</feature>
<dbReference type="Pfam" id="PF18370">
    <property type="entry name" value="RGI_lyase"/>
    <property type="match status" value="1"/>
</dbReference>
<dbReference type="InterPro" id="IPR036116">
    <property type="entry name" value="FN3_sf"/>
</dbReference>
<evidence type="ECO:0000313" key="3">
    <source>
        <dbReference type="Proteomes" id="UP001597493"/>
    </source>
</evidence>
<dbReference type="SMART" id="SM00060">
    <property type="entry name" value="FN3"/>
    <property type="match status" value="4"/>
</dbReference>
<dbReference type="Gene3D" id="2.60.120.430">
    <property type="entry name" value="Galactose-binding lectin"/>
    <property type="match status" value="2"/>
</dbReference>
<dbReference type="InterPro" id="IPR008979">
    <property type="entry name" value="Galactose-bd-like_sf"/>
</dbReference>
<dbReference type="SUPFAM" id="SSF49785">
    <property type="entry name" value="Galactose-binding domain-like"/>
    <property type="match status" value="2"/>
</dbReference>
<dbReference type="EMBL" id="JBHUMY010000016">
    <property type="protein sequence ID" value="MFD2661656.1"/>
    <property type="molecule type" value="Genomic_DNA"/>
</dbReference>
<dbReference type="PANTHER" id="PTHR43118:SF1">
    <property type="entry name" value="RHAMNOGALACTURONAN LYASE (EUROFUNG)"/>
    <property type="match status" value="1"/>
</dbReference>
<feature type="domain" description="Fibronectin type-III" evidence="1">
    <location>
        <begin position="527"/>
        <end position="616"/>
    </location>
</feature>
<dbReference type="InterPro" id="IPR034641">
    <property type="entry name" value="RGL11"/>
</dbReference>
<dbReference type="SUPFAM" id="SSF69318">
    <property type="entry name" value="Integrin alpha N-terminal domain"/>
    <property type="match status" value="1"/>
</dbReference>
<dbReference type="Proteomes" id="UP001597493">
    <property type="component" value="Unassembled WGS sequence"/>
</dbReference>
<dbReference type="InterPro" id="IPR028994">
    <property type="entry name" value="Integrin_alpha_N"/>
</dbReference>